<dbReference type="OrthoDB" id="3667437at2"/>
<dbReference type="InterPro" id="IPR006311">
    <property type="entry name" value="TAT_signal"/>
</dbReference>
<organism evidence="3 4">
    <name type="scientific">Friedmanniella luteola</name>
    <dbReference type="NCBI Taxonomy" id="546871"/>
    <lineage>
        <taxon>Bacteria</taxon>
        <taxon>Bacillati</taxon>
        <taxon>Actinomycetota</taxon>
        <taxon>Actinomycetes</taxon>
        <taxon>Propionibacteriales</taxon>
        <taxon>Nocardioidaceae</taxon>
        <taxon>Friedmanniella</taxon>
    </lineage>
</organism>
<evidence type="ECO:0000256" key="1">
    <source>
        <dbReference type="SAM" id="SignalP"/>
    </source>
</evidence>
<dbReference type="Pfam" id="PF06904">
    <property type="entry name" value="Extensin-like_C"/>
    <property type="match status" value="1"/>
</dbReference>
<reference evidence="3 4" key="1">
    <citation type="submission" date="2016-10" db="EMBL/GenBank/DDBJ databases">
        <authorList>
            <person name="de Groot N.N."/>
        </authorList>
    </citation>
    <scope>NUCLEOTIDE SEQUENCE [LARGE SCALE GENOMIC DNA]</scope>
    <source>
        <strain evidence="3 4">DSM 21741</strain>
    </source>
</reference>
<feature type="domain" description="Extensin-like C-terminal" evidence="2">
    <location>
        <begin position="119"/>
        <end position="194"/>
    </location>
</feature>
<protein>
    <submittedName>
        <fullName evidence="3">Extensin-like protein C-terminus</fullName>
    </submittedName>
</protein>
<feature type="chain" id="PRO_5009266088" evidence="1">
    <location>
        <begin position="28"/>
        <end position="272"/>
    </location>
</feature>
<sequence length="272" mass="29116">MPEPLTRRRLLGLGAGLGSALAIGATAACGTVPDPGAGVPERGASATCVPRSALASHRTVAGLPLVYEPDQRRSAFRFDTGFFTRLEDWAGGLADVLPAAPEELRTYGSWTDGGTACDSWHHAGRAFDLARVRLADGSEVSCRQDRWRSLEGARLDEARRRYWALAAGLHARFSYVLTYLYDAQHANHVHVDNGRSGDGDPTFSPRSGVQVDVVQAVCRYLWAQPVELTGRWDAATRRGVAAVLDSLGLDDDLGAAGSWTGLMTAAAARGRD</sequence>
<dbReference type="InterPro" id="IPR009683">
    <property type="entry name" value="Extensin-like_C"/>
</dbReference>
<dbReference type="AlphaFoldDB" id="A0A1H1Y202"/>
<proteinExistence type="predicted"/>
<dbReference type="PROSITE" id="PS51257">
    <property type="entry name" value="PROKAR_LIPOPROTEIN"/>
    <property type="match status" value="1"/>
</dbReference>
<dbReference type="PROSITE" id="PS51318">
    <property type="entry name" value="TAT"/>
    <property type="match status" value="1"/>
</dbReference>
<accession>A0A1H1Y202</accession>
<keyword evidence="1" id="KW-0732">Signal</keyword>
<evidence type="ECO:0000313" key="3">
    <source>
        <dbReference type="EMBL" id="SDT15036.1"/>
    </source>
</evidence>
<gene>
    <name evidence="3" type="ORF">SAMN04488543_3158</name>
</gene>
<dbReference type="EMBL" id="LT629749">
    <property type="protein sequence ID" value="SDT15036.1"/>
    <property type="molecule type" value="Genomic_DNA"/>
</dbReference>
<dbReference type="RefSeq" id="WP_091413994.1">
    <property type="nucleotide sequence ID" value="NZ_LT629749.1"/>
</dbReference>
<evidence type="ECO:0000259" key="2">
    <source>
        <dbReference type="Pfam" id="PF06904"/>
    </source>
</evidence>
<keyword evidence="4" id="KW-1185">Reference proteome</keyword>
<feature type="signal peptide" evidence="1">
    <location>
        <begin position="1"/>
        <end position="27"/>
    </location>
</feature>
<dbReference type="STRING" id="546871.SAMN04488543_3158"/>
<evidence type="ECO:0000313" key="4">
    <source>
        <dbReference type="Proteomes" id="UP000199092"/>
    </source>
</evidence>
<name>A0A1H1Y202_9ACTN</name>
<dbReference type="Proteomes" id="UP000199092">
    <property type="component" value="Chromosome I"/>
</dbReference>